<evidence type="ECO:0000256" key="5">
    <source>
        <dbReference type="ARBA" id="ARBA00022989"/>
    </source>
</evidence>
<dbReference type="AlphaFoldDB" id="A0A3B4T368"/>
<proteinExistence type="inferred from homology"/>
<dbReference type="GeneTree" id="ENSGT00940000178518"/>
<keyword evidence="10" id="KW-1185">Reference proteome</keyword>
<keyword evidence="3" id="KW-0813">Transport</keyword>
<evidence type="ECO:0000256" key="6">
    <source>
        <dbReference type="ARBA" id="ARBA00023065"/>
    </source>
</evidence>
<dbReference type="GO" id="GO:0034220">
    <property type="term" value="P:monoatomic ion transmembrane transport"/>
    <property type="evidence" value="ECO:0007669"/>
    <property type="project" value="UniProtKB-KW"/>
</dbReference>
<evidence type="ECO:0000313" key="9">
    <source>
        <dbReference type="Ensembl" id="ENSSDUP00000000598.1"/>
    </source>
</evidence>
<evidence type="ECO:0000256" key="7">
    <source>
        <dbReference type="ARBA" id="ARBA00023136"/>
    </source>
</evidence>
<evidence type="ECO:0000313" key="10">
    <source>
        <dbReference type="Proteomes" id="UP000261420"/>
    </source>
</evidence>
<dbReference type="InterPro" id="IPR029569">
    <property type="entry name" value="CALHM"/>
</dbReference>
<evidence type="ECO:0000256" key="8">
    <source>
        <dbReference type="ARBA" id="ARBA00023303"/>
    </source>
</evidence>
<keyword evidence="8" id="KW-0407">Ion channel</keyword>
<protein>
    <submittedName>
        <fullName evidence="9">Uncharacterized protein</fullName>
    </submittedName>
</protein>
<accession>A0A3B4T368</accession>
<name>A0A3B4T368_SERDU</name>
<evidence type="ECO:0000256" key="4">
    <source>
        <dbReference type="ARBA" id="ARBA00022692"/>
    </source>
</evidence>
<comment type="similarity">
    <text evidence="2">Belongs to the CALHM family.</text>
</comment>
<evidence type="ECO:0000256" key="3">
    <source>
        <dbReference type="ARBA" id="ARBA00022448"/>
    </source>
</evidence>
<evidence type="ECO:0000256" key="1">
    <source>
        <dbReference type="ARBA" id="ARBA00004141"/>
    </source>
</evidence>
<dbReference type="OMA" id="DWYVCCV"/>
<keyword evidence="6" id="KW-0406">Ion transport</keyword>
<reference evidence="9" key="1">
    <citation type="submission" date="2025-08" db="UniProtKB">
        <authorList>
            <consortium name="Ensembl"/>
        </authorList>
    </citation>
    <scope>IDENTIFICATION</scope>
</reference>
<keyword evidence="7" id="KW-0472">Membrane</keyword>
<dbReference type="Ensembl" id="ENSSDUT00000000640.1">
    <property type="protein sequence ID" value="ENSSDUP00000000598.1"/>
    <property type="gene ID" value="ENSSDUG00000000521.1"/>
</dbReference>
<dbReference type="GO" id="GO:1904669">
    <property type="term" value="P:ATP export"/>
    <property type="evidence" value="ECO:0007669"/>
    <property type="project" value="UniProtKB-ARBA"/>
</dbReference>
<organism evidence="9 10">
    <name type="scientific">Seriola dumerili</name>
    <name type="common">Greater amberjack</name>
    <name type="synonym">Caranx dumerili</name>
    <dbReference type="NCBI Taxonomy" id="41447"/>
    <lineage>
        <taxon>Eukaryota</taxon>
        <taxon>Metazoa</taxon>
        <taxon>Chordata</taxon>
        <taxon>Craniata</taxon>
        <taxon>Vertebrata</taxon>
        <taxon>Euteleostomi</taxon>
        <taxon>Actinopterygii</taxon>
        <taxon>Neopterygii</taxon>
        <taxon>Teleostei</taxon>
        <taxon>Neoteleostei</taxon>
        <taxon>Acanthomorphata</taxon>
        <taxon>Carangaria</taxon>
        <taxon>Carangiformes</taxon>
        <taxon>Carangidae</taxon>
        <taxon>Seriola</taxon>
    </lineage>
</organism>
<comment type="subcellular location">
    <subcellularLocation>
        <location evidence="1">Membrane</location>
        <topology evidence="1">Multi-pass membrane protein</topology>
    </subcellularLocation>
</comment>
<reference evidence="9" key="2">
    <citation type="submission" date="2025-09" db="UniProtKB">
        <authorList>
            <consortium name="Ensembl"/>
        </authorList>
    </citation>
    <scope>IDENTIFICATION</scope>
</reference>
<dbReference type="GO" id="GO:0016020">
    <property type="term" value="C:membrane"/>
    <property type="evidence" value="ECO:0007669"/>
    <property type="project" value="UniProtKB-SubCell"/>
</dbReference>
<keyword evidence="5" id="KW-1133">Transmembrane helix</keyword>
<sequence length="180" mass="20407">MKELPLLLNFFLEKLSTYAAIIVMFSYSILLDRDFECTCRPNHGDCWLYMVLPVCIIVVLILYTNRSLQRLCRCTVTHYRGSGCCKYHCCSFCGSLIRHILEAVLVGALWAAFVLIDGDWYVCCVNKTFDPQLACKNKNNITAEEQVNIAELKNDSRVNVGKSLMAVVAVPMAEVMYITN</sequence>
<dbReference type="Proteomes" id="UP000261420">
    <property type="component" value="Unplaced"/>
</dbReference>
<dbReference type="Pfam" id="PF14798">
    <property type="entry name" value="Ca_hom_mod"/>
    <property type="match status" value="1"/>
</dbReference>
<evidence type="ECO:0000256" key="2">
    <source>
        <dbReference type="ARBA" id="ARBA00008497"/>
    </source>
</evidence>
<keyword evidence="4" id="KW-0812">Transmembrane</keyword>